<dbReference type="AlphaFoldDB" id="A0A377C1A0"/>
<gene>
    <name evidence="1" type="primary">hcpA_4</name>
    <name evidence="1" type="ORF">NCTC13148_03043</name>
</gene>
<name>A0A377C1A0_ECOLX</name>
<organism evidence="1 2">
    <name type="scientific">Escherichia coli</name>
    <dbReference type="NCBI Taxonomy" id="562"/>
    <lineage>
        <taxon>Bacteria</taxon>
        <taxon>Pseudomonadati</taxon>
        <taxon>Pseudomonadota</taxon>
        <taxon>Gammaproteobacteria</taxon>
        <taxon>Enterobacterales</taxon>
        <taxon>Enterobacteriaceae</taxon>
        <taxon>Escherichia</taxon>
    </lineage>
</organism>
<dbReference type="EMBL" id="UGET01000004">
    <property type="protein sequence ID" value="STL81426.1"/>
    <property type="molecule type" value="Genomic_DNA"/>
</dbReference>
<dbReference type="InterPro" id="IPR036624">
    <property type="entry name" value="Hcp1-lik_sf"/>
</dbReference>
<dbReference type="Gene3D" id="2.30.110.20">
    <property type="entry name" value="Hcp1-like"/>
    <property type="match status" value="1"/>
</dbReference>
<sequence length="48" mass="5161">MSNIIYLSIKGKTQGLISEGCGSYASIGNKYQINHVDEIFGDAANLLI</sequence>
<evidence type="ECO:0000313" key="2">
    <source>
        <dbReference type="Proteomes" id="UP000254255"/>
    </source>
</evidence>
<evidence type="ECO:0000313" key="1">
    <source>
        <dbReference type="EMBL" id="STL81426.1"/>
    </source>
</evidence>
<proteinExistence type="predicted"/>
<reference evidence="1 2" key="1">
    <citation type="submission" date="2018-06" db="EMBL/GenBank/DDBJ databases">
        <authorList>
            <consortium name="Pathogen Informatics"/>
            <person name="Doyle S."/>
        </authorList>
    </citation>
    <scope>NUCLEOTIDE SEQUENCE [LARGE SCALE GENOMIC DNA]</scope>
    <source>
        <strain evidence="1 2">NCTC13148</strain>
    </source>
</reference>
<protein>
    <submittedName>
        <fullName evidence="1">Secreted protein hcp</fullName>
    </submittedName>
</protein>
<accession>A0A377C1A0</accession>
<dbReference type="Proteomes" id="UP000254255">
    <property type="component" value="Unassembled WGS sequence"/>
</dbReference>